<protein>
    <recommendedName>
        <fullName evidence="4">RNA-binding protein</fullName>
    </recommendedName>
</protein>
<dbReference type="OrthoDB" id="9102094at2"/>
<dbReference type="EMBL" id="CP001026">
    <property type="protein sequence ID" value="ACB66991.1"/>
    <property type="molecule type" value="Genomic_DNA"/>
</dbReference>
<evidence type="ECO:0000256" key="1">
    <source>
        <dbReference type="SAM" id="MobiDB-lite"/>
    </source>
</evidence>
<gene>
    <name evidence="2" type="ordered locus">BamMC406_4535</name>
</gene>
<dbReference type="RefSeq" id="WP_012366293.1">
    <property type="nucleotide sequence ID" value="NC_010552.1"/>
</dbReference>
<dbReference type="AlphaFoldDB" id="B1YXC9"/>
<dbReference type="KEGG" id="bac:BamMC406_4535"/>
<dbReference type="Proteomes" id="UP000001680">
    <property type="component" value="Chromosome 2"/>
</dbReference>
<feature type="region of interest" description="Disordered" evidence="1">
    <location>
        <begin position="87"/>
        <end position="110"/>
    </location>
</feature>
<sequence>MRMLVDNLNPDTTRNELQGFLRKYTGETFTHILFIGQASSRPGALINVEGANRGALGEIRRRLNGMYWKRRRIRIWTFSFWDHSDAAEARRQRESRNEPPRETPAITLHR</sequence>
<accession>B1YXC9</accession>
<name>B1YXC9_BURA4</name>
<organism evidence="2 3">
    <name type="scientific">Burkholderia ambifaria (strain MC40-6)</name>
    <dbReference type="NCBI Taxonomy" id="398577"/>
    <lineage>
        <taxon>Bacteria</taxon>
        <taxon>Pseudomonadati</taxon>
        <taxon>Pseudomonadota</taxon>
        <taxon>Betaproteobacteria</taxon>
        <taxon>Burkholderiales</taxon>
        <taxon>Burkholderiaceae</taxon>
        <taxon>Burkholderia</taxon>
        <taxon>Burkholderia cepacia complex</taxon>
    </lineage>
</organism>
<proteinExistence type="predicted"/>
<dbReference type="HOGENOM" id="CLU_2166213_0_0_4"/>
<feature type="compositionally biased region" description="Basic and acidic residues" evidence="1">
    <location>
        <begin position="87"/>
        <end position="101"/>
    </location>
</feature>
<dbReference type="CDD" id="cd00590">
    <property type="entry name" value="RRM_SF"/>
    <property type="match status" value="1"/>
</dbReference>
<evidence type="ECO:0008006" key="4">
    <source>
        <dbReference type="Google" id="ProtNLM"/>
    </source>
</evidence>
<reference evidence="3" key="1">
    <citation type="submission" date="2008-04" db="EMBL/GenBank/DDBJ databases">
        <title>Complete sequence of chromosome 2 of Burkholderia ambifaria MC40-6.</title>
        <authorList>
            <person name="Copeland A."/>
            <person name="Lucas S."/>
            <person name="Lapidus A."/>
            <person name="Glavina del Rio T."/>
            <person name="Dalin E."/>
            <person name="Tice H."/>
            <person name="Pitluck S."/>
            <person name="Chain P."/>
            <person name="Malfatti S."/>
            <person name="Shin M."/>
            <person name="Vergez L."/>
            <person name="Lang D."/>
            <person name="Schmutz J."/>
            <person name="Larimer F."/>
            <person name="Land M."/>
            <person name="Hauser L."/>
            <person name="Kyrpides N."/>
            <person name="Lykidis A."/>
            <person name="Ramette A."/>
            <person name="Konstantinidis K."/>
            <person name="Tiedje J."/>
            <person name="Richardson P."/>
        </authorList>
    </citation>
    <scope>NUCLEOTIDE SEQUENCE [LARGE SCALE GENOMIC DNA]</scope>
    <source>
        <strain evidence="3">MC40-6</strain>
    </source>
</reference>
<evidence type="ECO:0000313" key="3">
    <source>
        <dbReference type="Proteomes" id="UP000001680"/>
    </source>
</evidence>
<evidence type="ECO:0000313" key="2">
    <source>
        <dbReference type="EMBL" id="ACB66991.1"/>
    </source>
</evidence>